<accession>A0A8X6XY10</accession>
<evidence type="ECO:0000256" key="1">
    <source>
        <dbReference type="SAM" id="MobiDB-lite"/>
    </source>
</evidence>
<keyword evidence="3" id="KW-1185">Reference proteome</keyword>
<reference evidence="2" key="1">
    <citation type="submission" date="2020-08" db="EMBL/GenBank/DDBJ databases">
        <title>Multicomponent nature underlies the extraordinary mechanical properties of spider dragline silk.</title>
        <authorList>
            <person name="Kono N."/>
            <person name="Nakamura H."/>
            <person name="Mori M."/>
            <person name="Yoshida Y."/>
            <person name="Ohtoshi R."/>
            <person name="Malay A.D."/>
            <person name="Moran D.A.P."/>
            <person name="Tomita M."/>
            <person name="Numata K."/>
            <person name="Arakawa K."/>
        </authorList>
    </citation>
    <scope>NUCLEOTIDE SEQUENCE</scope>
</reference>
<comment type="caution">
    <text evidence="2">The sequence shown here is derived from an EMBL/GenBank/DDBJ whole genome shotgun (WGS) entry which is preliminary data.</text>
</comment>
<dbReference type="Proteomes" id="UP000886998">
    <property type="component" value="Unassembled WGS sequence"/>
</dbReference>
<evidence type="ECO:0000313" key="2">
    <source>
        <dbReference type="EMBL" id="GFY60822.1"/>
    </source>
</evidence>
<dbReference type="AlphaFoldDB" id="A0A8X6XY10"/>
<feature type="region of interest" description="Disordered" evidence="1">
    <location>
        <begin position="74"/>
        <end position="122"/>
    </location>
</feature>
<proteinExistence type="predicted"/>
<dbReference type="EMBL" id="BMAV01013298">
    <property type="protein sequence ID" value="GFY60822.1"/>
    <property type="molecule type" value="Genomic_DNA"/>
</dbReference>
<gene>
    <name evidence="2" type="ORF">TNIN_171061</name>
</gene>
<sequence>MALEPSNGSLATNEILIPHLTYLFSRFQDEYSSKPIKPIEASQGLNASKLYNTLKSTTVPSENIHIAVSILTYAQETDSTEKRNEKKKNDENKQTLKRPASSNGNSIPNRKKRASEPRIDPD</sequence>
<protein>
    <submittedName>
        <fullName evidence="2">Uncharacterized protein</fullName>
    </submittedName>
</protein>
<name>A0A8X6XY10_9ARAC</name>
<evidence type="ECO:0000313" key="3">
    <source>
        <dbReference type="Proteomes" id="UP000886998"/>
    </source>
</evidence>
<organism evidence="2 3">
    <name type="scientific">Trichonephila inaurata madagascariensis</name>
    <dbReference type="NCBI Taxonomy" id="2747483"/>
    <lineage>
        <taxon>Eukaryota</taxon>
        <taxon>Metazoa</taxon>
        <taxon>Ecdysozoa</taxon>
        <taxon>Arthropoda</taxon>
        <taxon>Chelicerata</taxon>
        <taxon>Arachnida</taxon>
        <taxon>Araneae</taxon>
        <taxon>Araneomorphae</taxon>
        <taxon>Entelegynae</taxon>
        <taxon>Araneoidea</taxon>
        <taxon>Nephilidae</taxon>
        <taxon>Trichonephila</taxon>
        <taxon>Trichonephila inaurata</taxon>
    </lineage>
</organism>
<feature type="compositionally biased region" description="Basic and acidic residues" evidence="1">
    <location>
        <begin position="79"/>
        <end position="94"/>
    </location>
</feature>